<dbReference type="RefSeq" id="XP_002839860.1">
    <property type="nucleotide sequence ID" value="XM_002839814.1"/>
</dbReference>
<dbReference type="KEGG" id="tml:GSTUM_00008035001"/>
<dbReference type="eggNOG" id="ENOG502SIF7">
    <property type="taxonomic scope" value="Eukaryota"/>
</dbReference>
<dbReference type="GO" id="GO:0005886">
    <property type="term" value="C:plasma membrane"/>
    <property type="evidence" value="ECO:0007669"/>
    <property type="project" value="UniProtKB-SubCell"/>
</dbReference>
<keyword evidence="12" id="KW-1185">Reference proteome</keyword>
<proteinExistence type="predicted"/>
<keyword evidence="4 9" id="KW-0732">Signal</keyword>
<evidence type="ECO:0000256" key="9">
    <source>
        <dbReference type="SAM" id="SignalP"/>
    </source>
</evidence>
<evidence type="ECO:0000259" key="10">
    <source>
        <dbReference type="Pfam" id="PF20238"/>
    </source>
</evidence>
<evidence type="ECO:0000313" key="12">
    <source>
        <dbReference type="Proteomes" id="UP000006911"/>
    </source>
</evidence>
<evidence type="ECO:0000256" key="1">
    <source>
        <dbReference type="ARBA" id="ARBA00004609"/>
    </source>
</evidence>
<organism evidence="11 12">
    <name type="scientific">Tuber melanosporum (strain Mel28)</name>
    <name type="common">Perigord black truffle</name>
    <dbReference type="NCBI Taxonomy" id="656061"/>
    <lineage>
        <taxon>Eukaryota</taxon>
        <taxon>Fungi</taxon>
        <taxon>Dikarya</taxon>
        <taxon>Ascomycota</taxon>
        <taxon>Pezizomycotina</taxon>
        <taxon>Pezizomycetes</taxon>
        <taxon>Pezizales</taxon>
        <taxon>Tuberaceae</taxon>
        <taxon>Tuber</taxon>
    </lineage>
</organism>
<dbReference type="STRING" id="656061.D5GHM1"/>
<dbReference type="Pfam" id="PF20238">
    <property type="entry name" value="BIM1-like_dom"/>
    <property type="match status" value="1"/>
</dbReference>
<comment type="subcellular location">
    <subcellularLocation>
        <location evidence="1">Cell membrane</location>
        <topology evidence="1">Lipid-anchor</topology>
        <topology evidence="1">GPI-anchor</topology>
    </subcellularLocation>
</comment>
<evidence type="ECO:0000256" key="4">
    <source>
        <dbReference type="ARBA" id="ARBA00022729"/>
    </source>
</evidence>
<evidence type="ECO:0000256" key="7">
    <source>
        <dbReference type="ARBA" id="ARBA00023288"/>
    </source>
</evidence>
<gene>
    <name evidence="11" type="ORF">GSTUM_00008035001</name>
</gene>
<reference evidence="11 12" key="1">
    <citation type="journal article" date="2010" name="Nature">
        <title>Perigord black truffle genome uncovers evolutionary origins and mechanisms of symbiosis.</title>
        <authorList>
            <person name="Martin F."/>
            <person name="Kohler A."/>
            <person name="Murat C."/>
            <person name="Balestrini R."/>
            <person name="Coutinho P.M."/>
            <person name="Jaillon O."/>
            <person name="Montanini B."/>
            <person name="Morin E."/>
            <person name="Noel B."/>
            <person name="Percudani R."/>
            <person name="Porcel B."/>
            <person name="Rubini A."/>
            <person name="Amicucci A."/>
            <person name="Amselem J."/>
            <person name="Anthouard V."/>
            <person name="Arcioni S."/>
            <person name="Artiguenave F."/>
            <person name="Aury J.M."/>
            <person name="Ballario P."/>
            <person name="Bolchi A."/>
            <person name="Brenna A."/>
            <person name="Brun A."/>
            <person name="Buee M."/>
            <person name="Cantarel B."/>
            <person name="Chevalier G."/>
            <person name="Couloux A."/>
            <person name="Da Silva C."/>
            <person name="Denoeud F."/>
            <person name="Duplessis S."/>
            <person name="Ghignone S."/>
            <person name="Hilselberger B."/>
            <person name="Iotti M."/>
            <person name="Marcais B."/>
            <person name="Mello A."/>
            <person name="Miranda M."/>
            <person name="Pacioni G."/>
            <person name="Quesneville H."/>
            <person name="Riccioni C."/>
            <person name="Ruotolo R."/>
            <person name="Splivallo R."/>
            <person name="Stocchi V."/>
            <person name="Tisserant E."/>
            <person name="Viscomi A.R."/>
            <person name="Zambonelli A."/>
            <person name="Zampieri E."/>
            <person name="Henrissat B."/>
            <person name="Lebrun M.H."/>
            <person name="Paolocci F."/>
            <person name="Bonfante P."/>
            <person name="Ottonello S."/>
            <person name="Wincker P."/>
        </authorList>
    </citation>
    <scope>NUCLEOTIDE SEQUENCE [LARGE SCALE GENOMIC DNA]</scope>
    <source>
        <strain evidence="11 12">Mel28</strain>
    </source>
</reference>
<dbReference type="GeneID" id="9183705"/>
<dbReference type="CDD" id="cd21176">
    <property type="entry name" value="LPMO_auxiliary-like"/>
    <property type="match status" value="1"/>
</dbReference>
<sequence>MYRVRAWLLSVLGILSVLMCGGGGRGGGLVNGHFTVIYPQQRGYSYNTQFHFPCIPPTTNRSQWPTSGGALSLIPIHAFALTTVNIALGSDIDENILSNPYNVSMVPLFNQTGANSTFCLRKIKIPKKIVGDVADGVNATIQVIQLTGTGAALYSCIDITFSDKEADRFGAQEVWDKYCINGTGMGGYRLGDKDPSRPNATVVLSAASSPGRFAASSSPSLALPFLALVWFYILGFSNII</sequence>
<dbReference type="InterPro" id="IPR046936">
    <property type="entry name" value="BIM1-like"/>
</dbReference>
<keyword evidence="7" id="KW-0449">Lipoprotein</keyword>
<dbReference type="Proteomes" id="UP000006911">
    <property type="component" value="Unassembled WGS sequence"/>
</dbReference>
<keyword evidence="5 8" id="KW-0472">Membrane</keyword>
<accession>D5GHM1</accession>
<dbReference type="InParanoid" id="D5GHM1"/>
<feature type="signal peptide" evidence="9">
    <location>
        <begin position="1"/>
        <end position="26"/>
    </location>
</feature>
<dbReference type="GO" id="GO:0098552">
    <property type="term" value="C:side of membrane"/>
    <property type="evidence" value="ECO:0007669"/>
    <property type="project" value="UniProtKB-KW"/>
</dbReference>
<evidence type="ECO:0000256" key="5">
    <source>
        <dbReference type="ARBA" id="ARBA00023136"/>
    </source>
</evidence>
<dbReference type="AlphaFoldDB" id="D5GHM1"/>
<dbReference type="PANTHER" id="PTHR34992:SF10">
    <property type="entry name" value="COPPER ACQUISITION FACTOR BIM1-LIKE DOMAIN-CONTAINING PROTEIN"/>
    <property type="match status" value="1"/>
</dbReference>
<evidence type="ECO:0000256" key="8">
    <source>
        <dbReference type="SAM" id="Phobius"/>
    </source>
</evidence>
<dbReference type="HOGENOM" id="CLU_070647_2_1_1"/>
<dbReference type="EMBL" id="FN430320">
    <property type="protein sequence ID" value="CAZ84051.1"/>
    <property type="molecule type" value="Genomic_DNA"/>
</dbReference>
<evidence type="ECO:0000256" key="2">
    <source>
        <dbReference type="ARBA" id="ARBA00022475"/>
    </source>
</evidence>
<keyword evidence="8" id="KW-0812">Transmembrane</keyword>
<keyword evidence="2" id="KW-1003">Cell membrane</keyword>
<protein>
    <submittedName>
        <fullName evidence="11">(Perigord truffle) hypothetical protein</fullName>
    </submittedName>
</protein>
<keyword evidence="8" id="KW-1133">Transmembrane helix</keyword>
<evidence type="ECO:0000313" key="11">
    <source>
        <dbReference type="EMBL" id="CAZ84051.1"/>
    </source>
</evidence>
<evidence type="ECO:0000256" key="6">
    <source>
        <dbReference type="ARBA" id="ARBA00023180"/>
    </source>
</evidence>
<keyword evidence="3" id="KW-0336">GPI-anchor</keyword>
<feature type="domain" description="Copper acquisition factor BIM1-like" evidence="10">
    <location>
        <begin position="31"/>
        <end position="184"/>
    </location>
</feature>
<feature type="chain" id="PRO_5003072086" evidence="9">
    <location>
        <begin position="27"/>
        <end position="240"/>
    </location>
</feature>
<dbReference type="InterPro" id="IPR046530">
    <property type="entry name" value="BIM1-like_dom"/>
</dbReference>
<feature type="transmembrane region" description="Helical" evidence="8">
    <location>
        <begin position="221"/>
        <end position="239"/>
    </location>
</feature>
<keyword evidence="6" id="KW-0325">Glycoprotein</keyword>
<name>D5GHM1_TUBMM</name>
<dbReference type="PANTHER" id="PTHR34992">
    <property type="entry name" value="HYPHAL ANASTAMOSIS-7 PROTEIN"/>
    <property type="match status" value="1"/>
</dbReference>
<evidence type="ECO:0000256" key="3">
    <source>
        <dbReference type="ARBA" id="ARBA00022622"/>
    </source>
</evidence>